<dbReference type="Gene3D" id="1.10.150.90">
    <property type="entry name" value="Immunodeficiency lentiviruses, gag gene matrix protein p17"/>
    <property type="match status" value="1"/>
</dbReference>
<dbReference type="Gene3D" id="1.25.40.10">
    <property type="entry name" value="Tetratricopeptide repeat domain"/>
    <property type="match status" value="3"/>
</dbReference>
<dbReference type="EMBL" id="JAQOWY010000808">
    <property type="protein sequence ID" value="KAK1838551.1"/>
    <property type="molecule type" value="Genomic_DNA"/>
</dbReference>
<name>A0AAD8ZZD2_9PEZI</name>
<evidence type="ECO:0000259" key="2">
    <source>
        <dbReference type="Pfam" id="PF12770"/>
    </source>
</evidence>
<evidence type="ECO:0000313" key="3">
    <source>
        <dbReference type="EMBL" id="KAK1838551.1"/>
    </source>
</evidence>
<accession>A0AAD8ZZD2</accession>
<evidence type="ECO:0000256" key="1">
    <source>
        <dbReference type="SAM" id="MobiDB-lite"/>
    </source>
</evidence>
<organism evidence="3 4">
    <name type="scientific">Colletotrichum chrysophilum</name>
    <dbReference type="NCBI Taxonomy" id="1836956"/>
    <lineage>
        <taxon>Eukaryota</taxon>
        <taxon>Fungi</taxon>
        <taxon>Dikarya</taxon>
        <taxon>Ascomycota</taxon>
        <taxon>Pezizomycotina</taxon>
        <taxon>Sordariomycetes</taxon>
        <taxon>Hypocreomycetidae</taxon>
        <taxon>Glomerellales</taxon>
        <taxon>Glomerellaceae</taxon>
        <taxon>Colletotrichum</taxon>
        <taxon>Colletotrichum gloeosporioides species complex</taxon>
    </lineage>
</organism>
<protein>
    <submittedName>
        <fullName evidence="3">TPR domain-containing protein</fullName>
    </submittedName>
</protein>
<dbReference type="InterPro" id="IPR012344">
    <property type="entry name" value="Matrix_HIV/RSV_N"/>
</dbReference>
<dbReference type="InterPro" id="IPR019734">
    <property type="entry name" value="TPR_rpt"/>
</dbReference>
<dbReference type="PANTHER" id="PTHR19959">
    <property type="entry name" value="KINESIN LIGHT CHAIN"/>
    <property type="match status" value="1"/>
</dbReference>
<reference evidence="3" key="1">
    <citation type="submission" date="2023-01" db="EMBL/GenBank/DDBJ databases">
        <title>Colletotrichum chrysophilum M932 genome sequence.</title>
        <authorList>
            <person name="Baroncelli R."/>
        </authorList>
    </citation>
    <scope>NUCLEOTIDE SEQUENCE</scope>
    <source>
        <strain evidence="3">M932</strain>
    </source>
</reference>
<dbReference type="InterPro" id="IPR011990">
    <property type="entry name" value="TPR-like_helical_dom_sf"/>
</dbReference>
<dbReference type="InterPro" id="IPR024983">
    <property type="entry name" value="CHAT_dom"/>
</dbReference>
<keyword evidence="4" id="KW-1185">Reference proteome</keyword>
<dbReference type="Pfam" id="PF12770">
    <property type="entry name" value="CHAT"/>
    <property type="match status" value="1"/>
</dbReference>
<evidence type="ECO:0000313" key="4">
    <source>
        <dbReference type="Proteomes" id="UP001243330"/>
    </source>
</evidence>
<dbReference type="SMART" id="SM00028">
    <property type="entry name" value="TPR"/>
    <property type="match status" value="4"/>
</dbReference>
<gene>
    <name evidence="3" type="ORF">CCHR01_18823</name>
</gene>
<dbReference type="Proteomes" id="UP001243330">
    <property type="component" value="Unassembled WGS sequence"/>
</dbReference>
<dbReference type="PANTHER" id="PTHR19959:SF119">
    <property type="entry name" value="FUNGAL LIPASE-LIKE DOMAIN-CONTAINING PROTEIN"/>
    <property type="match status" value="1"/>
</dbReference>
<proteinExistence type="predicted"/>
<sequence>MATDGLYEPQVFNKTHRESFNKDTPKHPYLAFKLGTGQLQRLVIKIWSNDQGWCDNHLRTQDPYANSHTWFSLGLVEESTPAQASPSELLEFQRNVRASSVMRCHTNQWTLGVPAEEDDSDVHAWLESLSHAEGSVIGVYPLARYSGWVNTVWKMEVLVYTKARYQSPSPGPHIRLAYEEDINANGVRVINLDDTIHIMSSTIQLVSEDRSTQAAILDDLGNRLGDRYSCTGAMADLEEAILIAIQAVEATPEDHPDQAGLLNNLGNILGDRYSRTGAMADLEEAIHIARQAVEATPEDHPDRATRLNNLGVRLGDRYSRTRAMADLEEAIHIARQAVQVTPEDHPNRATQLNNLGVRLGDRYFRTGAMADLEEAIHIARQAVQATPEDHPDQAGLLNNLGNILGDRYSRTGAVADLKEAIRTARQAIEATPEDHPDRAGWLNNLGNILGDRYSRTGAMADLEEAIHIARQAVQATPEDHPDRATQLNNLGVRLGDRYSRTGAMADLEEAIHIARKAVQATPEDHPDQAGLLNNLGNRLGDRYSRTGAVADLEEAIHIARQAVQVTPEDHPNWAGLLNNLGGRLGDRYSRTGAVADLKEAILIAIQAVEATPEDHPDRATQLNTLGNRLGDRYSRTGAMADLEEAIHIARQAVEATPEDHPDRATRLNNLGVRLGDRYSRTRAMADLEEAIRITRQAVQATPEDHPDRAGWLNNLGGRLGNRYSRTGAMADLEDSRISYTTALYFTGATTSTRVSAGRSLLSQPTVLLAGLDAYHTAQTAVKLVSLSAPFSLQSADKQHLLSRAVGLASDAAAVALHVGQGPLPAIELLETGRGVIASSLQDIRTDLSSLEKEHPNLAKSFVDLRNLLDAPVSTGSVETTSPVTSPSASPSAIADQRHQASSRMTALLSKIRQQPGFETFLIAATEVQMREAAAQGPIVIINVSRHRCDALIIEQAGVQVLQLHQLTREDILSKAGQSKSLETLSWLWTVVAKPVLDALGFTKTPADDEPWSHVWWIPTGPLVRFPLHAAGYHLQGNSETVLDRVVSSYSSSIKSIINTRQQKPKTVTDQTRRIVLVAMGETPGNSVLQYAVNEVDAVRDICILNGVPHHQPEAYQKEVLDALDTCHIFHFAGHGGTDSTDPLQSRLLLKDWQETPMSVGSLLDKTNLRSTSPFLAYLSACGTGQILDDKSVDESIHLTSAFQLAGFRHVIGTLWEVDDALCVVMARMTYEFMSEEQFSDGSVAYGLHHAMRTLRDQWVSKVECSGVKQKRDAVLITDTVQGTPTWVPYVHYGV</sequence>
<feature type="domain" description="CHAT" evidence="2">
    <location>
        <begin position="982"/>
        <end position="1257"/>
    </location>
</feature>
<comment type="caution">
    <text evidence="3">The sequence shown here is derived from an EMBL/GenBank/DDBJ whole genome shotgun (WGS) entry which is preliminary data.</text>
</comment>
<feature type="region of interest" description="Disordered" evidence="1">
    <location>
        <begin position="873"/>
        <end position="893"/>
    </location>
</feature>
<dbReference type="SUPFAM" id="SSF48452">
    <property type="entry name" value="TPR-like"/>
    <property type="match status" value="3"/>
</dbReference>
<feature type="compositionally biased region" description="Low complexity" evidence="1">
    <location>
        <begin position="873"/>
        <end position="891"/>
    </location>
</feature>
<dbReference type="Pfam" id="PF13374">
    <property type="entry name" value="TPR_10"/>
    <property type="match status" value="11"/>
</dbReference>